<dbReference type="PROSITE" id="PS50085">
    <property type="entry name" value="RAPGAP"/>
    <property type="match status" value="1"/>
</dbReference>
<sequence length="344" mass="39909">MADENNENLKSTEILTTDLNCENSLANFSAIDPSQFDISNNIPDASFLDDIELSTIHLKAPAFFKSTRRRSKTYSGEVLTAHLDHLSIEPRSQEDLNDLPNISDSSRRNQANNFSNNRSSSLQDQLLRRTNFSRKNYGSMELLFTLDREGIIQNIGKFRIENGESREFLNTSNTIHLENPESQTRWYFKYFLGRVHQNYMIEDKNKLINFLSVVITDANDRHIPQYKAILWTKQGSHKLTLPYYHNKQITIKQILNHFQVEADKFKEVIDPELQKELLILEEQEGSINFKFGIVYAKHGQLTDDEMLSNEKGSTDFENFINLIGDKIRLKGWKRYRGGLDTSCK</sequence>
<evidence type="ECO:0000313" key="5">
    <source>
        <dbReference type="Proteomes" id="UP000663879"/>
    </source>
</evidence>
<dbReference type="InterPro" id="IPR050989">
    <property type="entry name" value="Rap1_Ran_GAP"/>
</dbReference>
<dbReference type="OrthoDB" id="2499658at2759"/>
<dbReference type="Gene3D" id="3.40.50.11210">
    <property type="entry name" value="Rap/Ran-GAP"/>
    <property type="match status" value="1"/>
</dbReference>
<keyword evidence="5" id="KW-1185">Reference proteome</keyword>
<organism evidence="4 5">
    <name type="scientific">Brachionus calyciflorus</name>
    <dbReference type="NCBI Taxonomy" id="104777"/>
    <lineage>
        <taxon>Eukaryota</taxon>
        <taxon>Metazoa</taxon>
        <taxon>Spiralia</taxon>
        <taxon>Gnathifera</taxon>
        <taxon>Rotifera</taxon>
        <taxon>Eurotatoria</taxon>
        <taxon>Monogononta</taxon>
        <taxon>Pseudotrocha</taxon>
        <taxon>Ploima</taxon>
        <taxon>Brachionidae</taxon>
        <taxon>Brachionus</taxon>
    </lineage>
</organism>
<dbReference type="GO" id="GO:0005096">
    <property type="term" value="F:GTPase activator activity"/>
    <property type="evidence" value="ECO:0007669"/>
    <property type="project" value="UniProtKB-KW"/>
</dbReference>
<keyword evidence="1" id="KW-0343">GTPase activation</keyword>
<dbReference type="Proteomes" id="UP000663879">
    <property type="component" value="Unassembled WGS sequence"/>
</dbReference>
<dbReference type="SUPFAM" id="SSF111347">
    <property type="entry name" value="Rap/Ran-GAP"/>
    <property type="match status" value="1"/>
</dbReference>
<dbReference type="Pfam" id="PF02145">
    <property type="entry name" value="Rap_GAP"/>
    <property type="match status" value="1"/>
</dbReference>
<dbReference type="EMBL" id="CAJNOC010000737">
    <property type="protein sequence ID" value="CAF0797770.1"/>
    <property type="molecule type" value="Genomic_DNA"/>
</dbReference>
<evidence type="ECO:0000259" key="3">
    <source>
        <dbReference type="PROSITE" id="PS50085"/>
    </source>
</evidence>
<evidence type="ECO:0000256" key="1">
    <source>
        <dbReference type="ARBA" id="ARBA00022468"/>
    </source>
</evidence>
<name>A0A813SMD5_9BILA</name>
<evidence type="ECO:0000256" key="2">
    <source>
        <dbReference type="SAM" id="MobiDB-lite"/>
    </source>
</evidence>
<dbReference type="PANTHER" id="PTHR15711">
    <property type="entry name" value="RAP GTPASE-ACTIVATING PROTEIN"/>
    <property type="match status" value="1"/>
</dbReference>
<dbReference type="InterPro" id="IPR035974">
    <property type="entry name" value="Rap/Ran-GAP_sf"/>
</dbReference>
<feature type="region of interest" description="Disordered" evidence="2">
    <location>
        <begin position="91"/>
        <end position="122"/>
    </location>
</feature>
<dbReference type="InterPro" id="IPR000331">
    <property type="entry name" value="Rap/Ran_GAP_dom"/>
</dbReference>
<dbReference type="PANTHER" id="PTHR15711:SF62">
    <property type="entry name" value="GTPASE-ACTIVATING RAP_RAN-GAP DOMAIN-LIKE PROTEIN 3"/>
    <property type="match status" value="1"/>
</dbReference>
<feature type="domain" description="Rap-GAP" evidence="3">
    <location>
        <begin position="277"/>
        <end position="344"/>
    </location>
</feature>
<protein>
    <recommendedName>
        <fullName evidence="3">Rap-GAP domain-containing protein</fullName>
    </recommendedName>
</protein>
<accession>A0A813SMD5</accession>
<proteinExistence type="predicted"/>
<reference evidence="4" key="1">
    <citation type="submission" date="2021-02" db="EMBL/GenBank/DDBJ databases">
        <authorList>
            <person name="Nowell W R."/>
        </authorList>
    </citation>
    <scope>NUCLEOTIDE SEQUENCE</scope>
    <source>
        <strain evidence="4">Ploen Becks lab</strain>
    </source>
</reference>
<evidence type="ECO:0000313" key="4">
    <source>
        <dbReference type="EMBL" id="CAF0797770.1"/>
    </source>
</evidence>
<dbReference type="GO" id="GO:0051056">
    <property type="term" value="P:regulation of small GTPase mediated signal transduction"/>
    <property type="evidence" value="ECO:0007669"/>
    <property type="project" value="InterPro"/>
</dbReference>
<gene>
    <name evidence="4" type="ORF">OXX778_LOCUS6304</name>
</gene>
<comment type="caution">
    <text evidence="4">The sequence shown here is derived from an EMBL/GenBank/DDBJ whole genome shotgun (WGS) entry which is preliminary data.</text>
</comment>
<feature type="compositionally biased region" description="Polar residues" evidence="2">
    <location>
        <begin position="100"/>
        <end position="122"/>
    </location>
</feature>
<dbReference type="AlphaFoldDB" id="A0A813SMD5"/>